<name>A0A8J9Y9G3_9NEOP</name>
<dbReference type="Proteomes" id="UP000838878">
    <property type="component" value="Chromosome 4"/>
</dbReference>
<reference evidence="1" key="1">
    <citation type="submission" date="2021-12" db="EMBL/GenBank/DDBJ databases">
        <authorList>
            <person name="Martin H S."/>
        </authorList>
    </citation>
    <scope>NUCLEOTIDE SEQUENCE</scope>
</reference>
<feature type="non-terminal residue" evidence="1">
    <location>
        <position position="80"/>
    </location>
</feature>
<organism evidence="1 2">
    <name type="scientific">Brenthis ino</name>
    <name type="common">lesser marbled fritillary</name>
    <dbReference type="NCBI Taxonomy" id="405034"/>
    <lineage>
        <taxon>Eukaryota</taxon>
        <taxon>Metazoa</taxon>
        <taxon>Ecdysozoa</taxon>
        <taxon>Arthropoda</taxon>
        <taxon>Hexapoda</taxon>
        <taxon>Insecta</taxon>
        <taxon>Pterygota</taxon>
        <taxon>Neoptera</taxon>
        <taxon>Endopterygota</taxon>
        <taxon>Lepidoptera</taxon>
        <taxon>Glossata</taxon>
        <taxon>Ditrysia</taxon>
        <taxon>Papilionoidea</taxon>
        <taxon>Nymphalidae</taxon>
        <taxon>Heliconiinae</taxon>
        <taxon>Argynnini</taxon>
        <taxon>Brenthis</taxon>
    </lineage>
</organism>
<dbReference type="AlphaFoldDB" id="A0A8J9Y9G3"/>
<keyword evidence="2" id="KW-1185">Reference proteome</keyword>
<dbReference type="EMBL" id="OV170224">
    <property type="protein sequence ID" value="CAH0724044.1"/>
    <property type="molecule type" value="Genomic_DNA"/>
</dbReference>
<proteinExistence type="predicted"/>
<sequence>MRLAAVAGIGQENITFNSHWSCPVVVPPEYESDRNRECTCVCAYSCALLYLLRSQLVSVRLAAVAGISQENIIIIIHTYV</sequence>
<evidence type="ECO:0000313" key="2">
    <source>
        <dbReference type="Proteomes" id="UP000838878"/>
    </source>
</evidence>
<evidence type="ECO:0000313" key="1">
    <source>
        <dbReference type="EMBL" id="CAH0724044.1"/>
    </source>
</evidence>
<protein>
    <submittedName>
        <fullName evidence="1">Uncharacterized protein</fullName>
    </submittedName>
</protein>
<gene>
    <name evidence="1" type="ORF">BINO364_LOCUS9803</name>
</gene>
<accession>A0A8J9Y9G3</accession>